<gene>
    <name evidence="1" type="ORF">KL86DYS1_10470</name>
</gene>
<sequence>MNLNYDIQKIEETLADVVLAGGVSTKVYKGQRPSIAKGMTDFVVVSVPTSLTDLAAYGRCTSRIEMFVKNDANGLKNSTKFSLMYTKLCNIFPIQNDTYLFDIYPTIIPLGNDNEGFHVQAININTIIKTI</sequence>
<organism evidence="1">
    <name type="scientific">uncultured Dysgonomonas sp</name>
    <dbReference type="NCBI Taxonomy" id="206096"/>
    <lineage>
        <taxon>Bacteria</taxon>
        <taxon>Pseudomonadati</taxon>
        <taxon>Bacteroidota</taxon>
        <taxon>Bacteroidia</taxon>
        <taxon>Bacteroidales</taxon>
        <taxon>Dysgonomonadaceae</taxon>
        <taxon>Dysgonomonas</taxon>
        <taxon>environmental samples</taxon>
    </lineage>
</organism>
<reference evidence="1" key="1">
    <citation type="submission" date="2016-04" db="EMBL/GenBank/DDBJ databases">
        <authorList>
            <person name="Evans L.H."/>
            <person name="Alamgir A."/>
            <person name="Owens N."/>
            <person name="Weber N.D."/>
            <person name="Virtaneva K."/>
            <person name="Barbian K."/>
            <person name="Babar A."/>
            <person name="Rosenke K."/>
        </authorList>
    </citation>
    <scope>NUCLEOTIDE SEQUENCE</scope>
    <source>
        <strain evidence="1">86-1</strain>
    </source>
</reference>
<accession>A0A212IXK6</accession>
<dbReference type="EMBL" id="FLUM01000001">
    <property type="protein sequence ID" value="SBV91929.1"/>
    <property type="molecule type" value="Genomic_DNA"/>
</dbReference>
<dbReference type="RefSeq" id="WP_296938366.1">
    <property type="nucleotide sequence ID" value="NZ_LT599032.1"/>
</dbReference>
<protein>
    <submittedName>
        <fullName evidence="1">Uncharacterized protein</fullName>
    </submittedName>
</protein>
<name>A0A212IXK6_9BACT</name>
<dbReference type="AlphaFoldDB" id="A0A212IXK6"/>
<proteinExistence type="predicted"/>
<evidence type="ECO:0000313" key="1">
    <source>
        <dbReference type="EMBL" id="SBV91929.1"/>
    </source>
</evidence>